<dbReference type="RefSeq" id="WP_345398783.1">
    <property type="nucleotide sequence ID" value="NZ_BAABHG010000009.1"/>
</dbReference>
<keyword evidence="2" id="KW-0472">Membrane</keyword>
<evidence type="ECO:0000313" key="4">
    <source>
        <dbReference type="Proteomes" id="UP001597419"/>
    </source>
</evidence>
<accession>A0ABW5GFW7</accession>
<evidence type="ECO:0000256" key="1">
    <source>
        <dbReference type="SAM" id="MobiDB-lite"/>
    </source>
</evidence>
<comment type="caution">
    <text evidence="3">The sequence shown here is derived from an EMBL/GenBank/DDBJ whole genome shotgun (WGS) entry which is preliminary data.</text>
</comment>
<feature type="region of interest" description="Disordered" evidence="1">
    <location>
        <begin position="213"/>
        <end position="265"/>
    </location>
</feature>
<evidence type="ECO:0000256" key="2">
    <source>
        <dbReference type="SAM" id="Phobius"/>
    </source>
</evidence>
<feature type="compositionally biased region" description="Low complexity" evidence="1">
    <location>
        <begin position="214"/>
        <end position="224"/>
    </location>
</feature>
<feature type="region of interest" description="Disordered" evidence="1">
    <location>
        <begin position="14"/>
        <end position="182"/>
    </location>
</feature>
<dbReference type="Proteomes" id="UP001597419">
    <property type="component" value="Unassembled WGS sequence"/>
</dbReference>
<feature type="compositionally biased region" description="Polar residues" evidence="1">
    <location>
        <begin position="160"/>
        <end position="180"/>
    </location>
</feature>
<keyword evidence="4" id="KW-1185">Reference proteome</keyword>
<gene>
    <name evidence="3" type="ORF">ACFSYJ_15530</name>
</gene>
<feature type="compositionally biased region" description="Low complexity" evidence="1">
    <location>
        <begin position="94"/>
        <end position="113"/>
    </location>
</feature>
<keyword evidence="2" id="KW-1133">Transmembrane helix</keyword>
<sequence>MTWQEDLRRLDEALASGSLTADEYRTRRDQVLSMAVTPEESHPAQPQQAQGGPGAGETQIIPPVAPPSPPQGQSASEATQVVSAADAASAERTQAVAPWQMQQHQQQRPQSPAGGFQQPNLQSPPGGFPPPQQQPGPAWNAPQNDVSPPWGGSDFPPLAPTSNSDWVSQGPESFQTTPSSGKGKKIAIAVVAVVVLAGAGVGAWALFGNDSGGSNPPVAQSSSQPPAPPTSKALPEPPAAKPEPASNEATLTDLPGTPRNGGGAFDLAKLQSGKLLSDSVTQRLKEGGMTEGLLKTNTDDSVTLGLYALAMPDTQSASKVAIEYANAQQEGGLPLDKTLSLRGVQVYASPNGAEQSVFRAVYVVYGRTVIVESYGANRASALKDFQTVLNAQIAKAPPTQRDN</sequence>
<dbReference type="EMBL" id="JBHUKU010000008">
    <property type="protein sequence ID" value="MFD2460023.1"/>
    <property type="molecule type" value="Genomic_DNA"/>
</dbReference>
<feature type="transmembrane region" description="Helical" evidence="2">
    <location>
        <begin position="186"/>
        <end position="207"/>
    </location>
</feature>
<keyword evidence="2" id="KW-0812">Transmembrane</keyword>
<evidence type="ECO:0000313" key="3">
    <source>
        <dbReference type="EMBL" id="MFD2460023.1"/>
    </source>
</evidence>
<proteinExistence type="predicted"/>
<reference evidence="4" key="1">
    <citation type="journal article" date="2019" name="Int. J. Syst. Evol. Microbiol.">
        <title>The Global Catalogue of Microorganisms (GCM) 10K type strain sequencing project: providing services to taxonomists for standard genome sequencing and annotation.</title>
        <authorList>
            <consortium name="The Broad Institute Genomics Platform"/>
            <consortium name="The Broad Institute Genome Sequencing Center for Infectious Disease"/>
            <person name="Wu L."/>
            <person name="Ma J."/>
        </authorList>
    </citation>
    <scope>NUCLEOTIDE SEQUENCE [LARGE SCALE GENOMIC DNA]</scope>
    <source>
        <strain evidence="4">CGMCC 4.7643</strain>
    </source>
</reference>
<organism evidence="3 4">
    <name type="scientific">Amycolatopsis samaneae</name>
    <dbReference type="NCBI Taxonomy" id="664691"/>
    <lineage>
        <taxon>Bacteria</taxon>
        <taxon>Bacillati</taxon>
        <taxon>Actinomycetota</taxon>
        <taxon>Actinomycetes</taxon>
        <taxon>Pseudonocardiales</taxon>
        <taxon>Pseudonocardiaceae</taxon>
        <taxon>Amycolatopsis</taxon>
    </lineage>
</organism>
<protein>
    <submittedName>
        <fullName evidence="3">DUF1707 domain-containing protein</fullName>
    </submittedName>
</protein>
<name>A0ABW5GFW7_9PSEU</name>
<feature type="compositionally biased region" description="Pro residues" evidence="1">
    <location>
        <begin position="225"/>
        <end position="241"/>
    </location>
</feature>